<name>A0A443VIQ2_RAOPL</name>
<organism evidence="2 3">
    <name type="scientific">Raoultella planticola</name>
    <name type="common">Klebsiella planticola</name>
    <dbReference type="NCBI Taxonomy" id="575"/>
    <lineage>
        <taxon>Bacteria</taxon>
        <taxon>Pseudomonadati</taxon>
        <taxon>Pseudomonadota</taxon>
        <taxon>Gammaproteobacteria</taxon>
        <taxon>Enterobacterales</taxon>
        <taxon>Enterobacteriaceae</taxon>
        <taxon>Klebsiella/Raoultella group</taxon>
        <taxon>Raoultella</taxon>
    </lineage>
</organism>
<gene>
    <name evidence="2" type="ORF">DN603_20740</name>
</gene>
<dbReference type="Gene3D" id="3.40.50.410">
    <property type="entry name" value="von Willebrand factor, type A domain"/>
    <property type="match status" value="1"/>
</dbReference>
<dbReference type="SUPFAM" id="SSF53300">
    <property type="entry name" value="vWA-like"/>
    <property type="match status" value="1"/>
</dbReference>
<reference evidence="2 3" key="1">
    <citation type="submission" date="2018-06" db="EMBL/GenBank/DDBJ databases">
        <title>Carbapenemase-producing Enterobacteriaceae present in wastewater treatment plant effluent and nearby surface waters in the US.</title>
        <authorList>
            <person name="Mathys D.A."/>
            <person name="Mollenkopf D.F."/>
            <person name="Feicht S.M."/>
            <person name="Adams R.J."/>
            <person name="Albers A.L."/>
            <person name="Stuever D.M."/>
            <person name="Daniels J.B."/>
            <person name="Wittum T.E."/>
        </authorList>
    </citation>
    <scope>NUCLEOTIDE SEQUENCE [LARGE SCALE GENOMIC DNA]</scope>
    <source>
        <strain evidence="2 3">GEO_47_Down_B</strain>
    </source>
</reference>
<evidence type="ECO:0000313" key="2">
    <source>
        <dbReference type="EMBL" id="RWT19718.1"/>
    </source>
</evidence>
<dbReference type="EMBL" id="QKOX01000024">
    <property type="protein sequence ID" value="RWT19718.1"/>
    <property type="molecule type" value="Genomic_DNA"/>
</dbReference>
<feature type="transmembrane region" description="Helical" evidence="1">
    <location>
        <begin position="23"/>
        <end position="44"/>
    </location>
</feature>
<proteinExistence type="predicted"/>
<evidence type="ECO:0000256" key="1">
    <source>
        <dbReference type="SAM" id="Phobius"/>
    </source>
</evidence>
<accession>A0A443VIQ2</accession>
<comment type="caution">
    <text evidence="2">The sequence shown here is derived from an EMBL/GenBank/DDBJ whole genome shotgun (WGS) entry which is preliminary data.</text>
</comment>
<keyword evidence="1" id="KW-1133">Transmembrane helix</keyword>
<sequence length="593" mass="66020">MGEVKIMRSRFLRFIVRLLRQEYGAITVMFAIMFPLLMMFYSVAYDGANLQSSRARLADGLNQGVLAVAMVDNRNSTAADKAENITLLHNYLSYYVPDATIAKNDLTVAVEVNYSTTETGKLDSVDYTASGKASMRPIIGAQQEVGFDSAVDIRADSGAGVVRKTFEVVRFPTDYALVLDFSGSMQDVSSEPGMTRIALLRKVVTDFISDILNDESVSNTVSIIPFSIGVPVILPGENIAGGVSVGCSFVGKLKQQYQKVDLDFWYNKFYINNSNTPAEKAQSYSYDHALYNYYQDVIGPATGHTIDNMVTKGWCVKNTNYGSSFGKDLYSCDADPRSRLFEHYDEFLESRAAAHDLMLWDGVSYAITNNETLDYEGMFTDGFIFSEQAVITFKYMIGSRSMRPFALDCYSAFNAMDFSYEMVNLLKDKTAKPKSYLIELTNDINIIDEFNNMKIVDGSPTHVTSGLLRSLPVIAKGTNPRKAIIVISDGIDSGSSTRGPYAMTERLFKTYDLCKRVKEGLLRYPEGTPTQAADIFFIFTVNNSETAHALDLWRNYCAGDNVFLATNYQDIINVLTGIAKKSSVKFINKNEPE</sequence>
<dbReference type="InterPro" id="IPR036465">
    <property type="entry name" value="vWFA_dom_sf"/>
</dbReference>
<keyword evidence="1" id="KW-0812">Transmembrane</keyword>
<dbReference type="AlphaFoldDB" id="A0A443VIQ2"/>
<protein>
    <submittedName>
        <fullName evidence="2">Pilus assembly protein</fullName>
    </submittedName>
</protein>
<dbReference type="Proteomes" id="UP000288843">
    <property type="component" value="Unassembled WGS sequence"/>
</dbReference>
<keyword evidence="1" id="KW-0472">Membrane</keyword>
<evidence type="ECO:0000313" key="3">
    <source>
        <dbReference type="Proteomes" id="UP000288843"/>
    </source>
</evidence>